<gene>
    <name evidence="9" type="ORF">GCM10023082_02090</name>
</gene>
<evidence type="ECO:0000256" key="5">
    <source>
        <dbReference type="ARBA" id="ARBA00023136"/>
    </source>
</evidence>
<evidence type="ECO:0000313" key="10">
    <source>
        <dbReference type="Proteomes" id="UP001499884"/>
    </source>
</evidence>
<dbReference type="PANTHER" id="PTHR43124">
    <property type="entry name" value="PURINE EFFLUX PUMP PBUE"/>
    <property type="match status" value="1"/>
</dbReference>
<comment type="caution">
    <text evidence="9">The sequence shown here is derived from an EMBL/GenBank/DDBJ whole genome shotgun (WGS) entry which is preliminary data.</text>
</comment>
<evidence type="ECO:0000256" key="1">
    <source>
        <dbReference type="ARBA" id="ARBA00004651"/>
    </source>
</evidence>
<feature type="transmembrane region" description="Helical" evidence="7">
    <location>
        <begin position="221"/>
        <end position="240"/>
    </location>
</feature>
<evidence type="ECO:0000256" key="6">
    <source>
        <dbReference type="SAM" id="MobiDB-lite"/>
    </source>
</evidence>
<keyword evidence="4 7" id="KW-1133">Transmembrane helix</keyword>
<feature type="transmembrane region" description="Helical" evidence="7">
    <location>
        <begin position="178"/>
        <end position="200"/>
    </location>
</feature>
<dbReference type="PANTHER" id="PTHR43124:SF3">
    <property type="entry name" value="CHLORAMPHENICOL EFFLUX PUMP RV0191"/>
    <property type="match status" value="1"/>
</dbReference>
<feature type="transmembrane region" description="Helical" evidence="7">
    <location>
        <begin position="87"/>
        <end position="105"/>
    </location>
</feature>
<feature type="transmembrane region" description="Helical" evidence="7">
    <location>
        <begin position="285"/>
        <end position="303"/>
    </location>
</feature>
<organism evidence="9 10">
    <name type="scientific">Streptomyces tremellae</name>
    <dbReference type="NCBI Taxonomy" id="1124239"/>
    <lineage>
        <taxon>Bacteria</taxon>
        <taxon>Bacillati</taxon>
        <taxon>Actinomycetota</taxon>
        <taxon>Actinomycetes</taxon>
        <taxon>Kitasatosporales</taxon>
        <taxon>Streptomycetaceae</taxon>
        <taxon>Streptomyces</taxon>
    </lineage>
</organism>
<dbReference type="Pfam" id="PF07690">
    <property type="entry name" value="MFS_1"/>
    <property type="match status" value="1"/>
</dbReference>
<proteinExistence type="predicted"/>
<keyword evidence="10" id="KW-1185">Reference proteome</keyword>
<feature type="domain" description="Major facilitator superfamily (MFS) profile" evidence="8">
    <location>
        <begin position="22"/>
        <end position="437"/>
    </location>
</feature>
<evidence type="ECO:0000259" key="8">
    <source>
        <dbReference type="PROSITE" id="PS50850"/>
    </source>
</evidence>
<sequence>MTATRADVPETAAPPRARAWAAVVSVAFCSFSLVLSEFLPIGLLSDISAGLRVSSGTAGLLVVMPGLAAMVAAPVATLAAGRIDRKTVLVALAALIGLSNLLGAVSPGLGVMLAARLLLGVGVGGFWVFGSSVAPRLVDARGATRATATVTGGIALATVASLPLGALVGSLAGWRAAFALGAALAALALLAQLLLLPSLPPGAGQRVRDLVAIVRDGRSRTVLIACVATFAAQFAAYTYLEPYLRDDAGFGSSGVTLTLLGFGAAGLVGNFGFTRVLDAAPKRAVAVFMTLTAACVAVLPWAAGSPAAVVAAVAAWGGVLGRAPHQPPDLPDADRRGRGRGRPGGVRVDHPDRPRGGLSGRGPAGRLGRAHGDAVPGRGRRPARRRRGDGAGPTPRPGAAAGRKVPGGGMGVTARALTLRSSKEDRGARAETRRRAL</sequence>
<evidence type="ECO:0000256" key="4">
    <source>
        <dbReference type="ARBA" id="ARBA00022989"/>
    </source>
</evidence>
<name>A0ABP7DSZ0_9ACTN</name>
<evidence type="ECO:0000313" key="9">
    <source>
        <dbReference type="EMBL" id="GAA3707618.1"/>
    </source>
</evidence>
<feature type="transmembrane region" description="Helical" evidence="7">
    <location>
        <begin position="117"/>
        <end position="138"/>
    </location>
</feature>
<dbReference type="RefSeq" id="WP_345639899.1">
    <property type="nucleotide sequence ID" value="NZ_BAABEP010000001.1"/>
</dbReference>
<accession>A0ABP7DSZ0</accession>
<dbReference type="EMBL" id="BAABEP010000001">
    <property type="protein sequence ID" value="GAA3707618.1"/>
    <property type="molecule type" value="Genomic_DNA"/>
</dbReference>
<feature type="transmembrane region" description="Helical" evidence="7">
    <location>
        <begin position="150"/>
        <end position="172"/>
    </location>
</feature>
<dbReference type="InterPro" id="IPR020846">
    <property type="entry name" value="MFS_dom"/>
</dbReference>
<evidence type="ECO:0000256" key="2">
    <source>
        <dbReference type="ARBA" id="ARBA00022475"/>
    </source>
</evidence>
<dbReference type="CDD" id="cd17324">
    <property type="entry name" value="MFS_NepI_like"/>
    <property type="match status" value="1"/>
</dbReference>
<evidence type="ECO:0000256" key="3">
    <source>
        <dbReference type="ARBA" id="ARBA00022692"/>
    </source>
</evidence>
<keyword evidence="2" id="KW-1003">Cell membrane</keyword>
<dbReference type="InterPro" id="IPR050189">
    <property type="entry name" value="MFS_Efflux_Transporters"/>
</dbReference>
<dbReference type="Gene3D" id="1.20.1250.20">
    <property type="entry name" value="MFS general substrate transporter like domains"/>
    <property type="match status" value="1"/>
</dbReference>
<evidence type="ECO:0000256" key="7">
    <source>
        <dbReference type="SAM" id="Phobius"/>
    </source>
</evidence>
<feature type="region of interest" description="Disordered" evidence="6">
    <location>
        <begin position="321"/>
        <end position="437"/>
    </location>
</feature>
<dbReference type="InterPro" id="IPR036259">
    <property type="entry name" value="MFS_trans_sf"/>
</dbReference>
<feature type="transmembrane region" description="Helical" evidence="7">
    <location>
        <begin position="59"/>
        <end position="80"/>
    </location>
</feature>
<dbReference type="Proteomes" id="UP001499884">
    <property type="component" value="Unassembled WGS sequence"/>
</dbReference>
<dbReference type="SUPFAM" id="SSF103473">
    <property type="entry name" value="MFS general substrate transporter"/>
    <property type="match status" value="1"/>
</dbReference>
<dbReference type="InterPro" id="IPR011701">
    <property type="entry name" value="MFS"/>
</dbReference>
<feature type="compositionally biased region" description="Basic and acidic residues" evidence="6">
    <location>
        <begin position="421"/>
        <end position="437"/>
    </location>
</feature>
<dbReference type="PROSITE" id="PS50850">
    <property type="entry name" value="MFS"/>
    <property type="match status" value="1"/>
</dbReference>
<comment type="subcellular location">
    <subcellularLocation>
        <location evidence="1">Cell membrane</location>
        <topology evidence="1">Multi-pass membrane protein</topology>
    </subcellularLocation>
</comment>
<feature type="transmembrane region" description="Helical" evidence="7">
    <location>
        <begin position="252"/>
        <end position="273"/>
    </location>
</feature>
<reference evidence="10" key="1">
    <citation type="journal article" date="2019" name="Int. J. Syst. Evol. Microbiol.">
        <title>The Global Catalogue of Microorganisms (GCM) 10K type strain sequencing project: providing services to taxonomists for standard genome sequencing and annotation.</title>
        <authorList>
            <consortium name="The Broad Institute Genomics Platform"/>
            <consortium name="The Broad Institute Genome Sequencing Center for Infectious Disease"/>
            <person name="Wu L."/>
            <person name="Ma J."/>
        </authorList>
    </citation>
    <scope>NUCLEOTIDE SEQUENCE [LARGE SCALE GENOMIC DNA]</scope>
    <source>
        <strain evidence="10">JCM 30846</strain>
    </source>
</reference>
<feature type="transmembrane region" description="Helical" evidence="7">
    <location>
        <begin position="20"/>
        <end position="39"/>
    </location>
</feature>
<protein>
    <recommendedName>
        <fullName evidence="8">Major facilitator superfamily (MFS) profile domain-containing protein</fullName>
    </recommendedName>
</protein>
<feature type="compositionally biased region" description="Basic residues" evidence="6">
    <location>
        <begin position="378"/>
        <end position="387"/>
    </location>
</feature>
<keyword evidence="5 7" id="KW-0472">Membrane</keyword>
<keyword evidence="3 7" id="KW-0812">Transmembrane</keyword>